<name>A0A3P6Q767_DIBLA</name>
<keyword evidence="3" id="KW-1185">Reference proteome</keyword>
<evidence type="ECO:0000313" key="2">
    <source>
        <dbReference type="EMBL" id="VDK35845.1"/>
    </source>
</evidence>
<dbReference type="AlphaFoldDB" id="A0A3P6Q767"/>
<sequence>MEYEAQSAAFLVPRLRERFSEGISVLKDKFLIDDIEQKSPPIFLIPDDLEFLDFHHQEVVESVPELPSSPAPTPSLENVTVKDLDSLDTNDLFSFVLDNVASDNNLPDAQSTPRDTLSSAFRTPVLDFSQPDDDIDVPSDFISLLDLAASDDFLNDSMSLGNVSLDLESGISSLQPVSTSSGDCNVRSFNSSSESGTETMPVPQFDMCSDEFGNFSDGSEAEEEGEEEQFTKRDESRPGPATMYLHNEDLARGKPGAFSACFRLNVGRPVQ</sequence>
<dbReference type="EMBL" id="UYRU01003455">
    <property type="protein sequence ID" value="VDK35845.1"/>
    <property type="molecule type" value="Genomic_DNA"/>
</dbReference>
<dbReference type="Proteomes" id="UP000281553">
    <property type="component" value="Unassembled WGS sequence"/>
</dbReference>
<feature type="compositionally biased region" description="Polar residues" evidence="1">
    <location>
        <begin position="189"/>
        <end position="198"/>
    </location>
</feature>
<evidence type="ECO:0000313" key="3">
    <source>
        <dbReference type="Proteomes" id="UP000281553"/>
    </source>
</evidence>
<organism evidence="2 3">
    <name type="scientific">Dibothriocephalus latus</name>
    <name type="common">Fish tapeworm</name>
    <name type="synonym">Diphyllobothrium latum</name>
    <dbReference type="NCBI Taxonomy" id="60516"/>
    <lineage>
        <taxon>Eukaryota</taxon>
        <taxon>Metazoa</taxon>
        <taxon>Spiralia</taxon>
        <taxon>Lophotrochozoa</taxon>
        <taxon>Platyhelminthes</taxon>
        <taxon>Cestoda</taxon>
        <taxon>Eucestoda</taxon>
        <taxon>Diphyllobothriidea</taxon>
        <taxon>Diphyllobothriidae</taxon>
        <taxon>Dibothriocephalus</taxon>
    </lineage>
</organism>
<feature type="compositionally biased region" description="Acidic residues" evidence="1">
    <location>
        <begin position="219"/>
        <end position="228"/>
    </location>
</feature>
<protein>
    <submittedName>
        <fullName evidence="2">Uncharacterized protein</fullName>
    </submittedName>
</protein>
<evidence type="ECO:0000256" key="1">
    <source>
        <dbReference type="SAM" id="MobiDB-lite"/>
    </source>
</evidence>
<proteinExistence type="predicted"/>
<reference evidence="2 3" key="1">
    <citation type="submission" date="2018-11" db="EMBL/GenBank/DDBJ databases">
        <authorList>
            <consortium name="Pathogen Informatics"/>
        </authorList>
    </citation>
    <scope>NUCLEOTIDE SEQUENCE [LARGE SCALE GENOMIC DNA]</scope>
</reference>
<accession>A0A3P6Q767</accession>
<dbReference type="OrthoDB" id="674948at2759"/>
<feature type="region of interest" description="Disordered" evidence="1">
    <location>
        <begin position="189"/>
        <end position="243"/>
    </location>
</feature>
<gene>
    <name evidence="2" type="ORF">DILT_LOCUS719</name>
</gene>